<evidence type="ECO:0000313" key="2">
    <source>
        <dbReference type="Proteomes" id="UP000057737"/>
    </source>
</evidence>
<proteinExistence type="predicted"/>
<protein>
    <recommendedName>
        <fullName evidence="3">DUF2889 family protein</fullName>
    </recommendedName>
</protein>
<accession>A0A109JL59</accession>
<sequence>MSATDTNADGKGRRLMHRRSVECLGYLRDDGLWEVEARLVDTKPYARHERYRGELRPEDPVHDIRLRLAVDDSFTIRETGTTMASTPYPSCLDVEGILQRLVGERIGKGWRELVRRKIGRLETCTHLAELLGPAVTTLFQTATSGKDPQGRGSLDRQQDLKEPPFFVGGCHSWRLDGPVVAEMFPQFATKAVEAKQET</sequence>
<dbReference type="RefSeq" id="WP_066511287.1">
    <property type="nucleotide sequence ID" value="NZ_LNCU01000092.1"/>
</dbReference>
<dbReference type="InterPro" id="IPR021312">
    <property type="entry name" value="DUF2889"/>
</dbReference>
<evidence type="ECO:0000313" key="1">
    <source>
        <dbReference type="EMBL" id="KWV50866.1"/>
    </source>
</evidence>
<comment type="caution">
    <text evidence="1">The sequence shown here is derived from an EMBL/GenBank/DDBJ whole genome shotgun (WGS) entry which is preliminary data.</text>
</comment>
<dbReference type="EMBL" id="LNCU01000092">
    <property type="protein sequence ID" value="KWV50866.1"/>
    <property type="molecule type" value="Genomic_DNA"/>
</dbReference>
<evidence type="ECO:0008006" key="3">
    <source>
        <dbReference type="Google" id="ProtNLM"/>
    </source>
</evidence>
<dbReference type="OrthoDB" id="6862397at2"/>
<dbReference type="Proteomes" id="UP000057737">
    <property type="component" value="Unassembled WGS sequence"/>
</dbReference>
<dbReference type="AlphaFoldDB" id="A0A109JL59"/>
<keyword evidence="2" id="KW-1185">Reference proteome</keyword>
<name>A0A109JL59_9BRAD</name>
<gene>
    <name evidence="1" type="ORF">AS156_13545</name>
</gene>
<reference evidence="1 2" key="1">
    <citation type="submission" date="2015-11" db="EMBL/GenBank/DDBJ databases">
        <title>Draft Genome Sequence of the Strain BR 10303 (Bradyrhizobium sp.) isolated from nodules of Centrolobium paraense.</title>
        <authorList>
            <person name="Zelli J.E."/>
            <person name="Simoes-Araujo J.L."/>
            <person name="Barauna A.C."/>
            <person name="Silva K."/>
        </authorList>
    </citation>
    <scope>NUCLEOTIDE SEQUENCE [LARGE SCALE GENOMIC DNA]</scope>
    <source>
        <strain evidence="1 2">BR 10303</strain>
    </source>
</reference>
<organism evidence="1 2">
    <name type="scientific">Bradyrhizobium macuxiense</name>
    <dbReference type="NCBI Taxonomy" id="1755647"/>
    <lineage>
        <taxon>Bacteria</taxon>
        <taxon>Pseudomonadati</taxon>
        <taxon>Pseudomonadota</taxon>
        <taxon>Alphaproteobacteria</taxon>
        <taxon>Hyphomicrobiales</taxon>
        <taxon>Nitrobacteraceae</taxon>
        <taxon>Bradyrhizobium</taxon>
    </lineage>
</organism>
<dbReference type="Pfam" id="PF11136">
    <property type="entry name" value="DUF2889"/>
    <property type="match status" value="1"/>
</dbReference>